<keyword evidence="10" id="KW-1185">Reference proteome</keyword>
<evidence type="ECO:0000256" key="1">
    <source>
        <dbReference type="ARBA" id="ARBA00004175"/>
    </source>
</evidence>
<dbReference type="Proteomes" id="UP000288716">
    <property type="component" value="Unassembled WGS sequence"/>
</dbReference>
<dbReference type="InterPro" id="IPR002110">
    <property type="entry name" value="Ankyrin_rpt"/>
</dbReference>
<name>A0A443SSI1_9ACAR</name>
<keyword evidence="7" id="KW-1053">Target membrane</keyword>
<dbReference type="OrthoDB" id="10254947at2759"/>
<accession>A0A443SSI1</accession>
<dbReference type="VEuPathDB" id="VectorBase:LDEU001566"/>
<evidence type="ECO:0000313" key="9">
    <source>
        <dbReference type="EMBL" id="RWS30472.1"/>
    </source>
</evidence>
<organism evidence="9 10">
    <name type="scientific">Leptotrombidium deliense</name>
    <dbReference type="NCBI Taxonomy" id="299467"/>
    <lineage>
        <taxon>Eukaryota</taxon>
        <taxon>Metazoa</taxon>
        <taxon>Ecdysozoa</taxon>
        <taxon>Arthropoda</taxon>
        <taxon>Chelicerata</taxon>
        <taxon>Arachnida</taxon>
        <taxon>Acari</taxon>
        <taxon>Acariformes</taxon>
        <taxon>Trombidiformes</taxon>
        <taxon>Prostigmata</taxon>
        <taxon>Anystina</taxon>
        <taxon>Parasitengona</taxon>
        <taxon>Trombiculoidea</taxon>
        <taxon>Trombiculidae</taxon>
        <taxon>Leptotrombidium</taxon>
    </lineage>
</organism>
<dbReference type="Gene3D" id="1.25.40.20">
    <property type="entry name" value="Ankyrin repeat-containing domain"/>
    <property type="match status" value="1"/>
</dbReference>
<dbReference type="GO" id="GO:0044218">
    <property type="term" value="C:other organism cell membrane"/>
    <property type="evidence" value="ECO:0007669"/>
    <property type="project" value="UniProtKB-KW"/>
</dbReference>
<dbReference type="Pfam" id="PF12796">
    <property type="entry name" value="Ank_2"/>
    <property type="match status" value="1"/>
</dbReference>
<dbReference type="PANTHER" id="PTHR46680:SF3">
    <property type="entry name" value="NF-KAPPA-B INHIBITOR CACTUS"/>
    <property type="match status" value="1"/>
</dbReference>
<dbReference type="EMBL" id="NCKV01000489">
    <property type="protein sequence ID" value="RWS30472.1"/>
    <property type="molecule type" value="Genomic_DNA"/>
</dbReference>
<dbReference type="SUPFAM" id="SSF48403">
    <property type="entry name" value="Ankyrin repeat"/>
    <property type="match status" value="1"/>
</dbReference>
<dbReference type="PROSITE" id="PS50088">
    <property type="entry name" value="ANK_REPEAT"/>
    <property type="match status" value="1"/>
</dbReference>
<keyword evidence="3" id="KW-1052">Target cell membrane</keyword>
<evidence type="ECO:0000256" key="7">
    <source>
        <dbReference type="ARBA" id="ARBA00023298"/>
    </source>
</evidence>
<evidence type="ECO:0000256" key="5">
    <source>
        <dbReference type="ARBA" id="ARBA00023028"/>
    </source>
</evidence>
<comment type="caution">
    <text evidence="9">The sequence shown here is derived from an EMBL/GenBank/DDBJ whole genome shotgun (WGS) entry which is preliminary data.</text>
</comment>
<dbReference type="PROSITE" id="PS50297">
    <property type="entry name" value="ANK_REP_REGION"/>
    <property type="match status" value="1"/>
</dbReference>
<evidence type="ECO:0000313" key="10">
    <source>
        <dbReference type="Proteomes" id="UP000288716"/>
    </source>
</evidence>
<proteinExistence type="predicted"/>
<feature type="repeat" description="ANK" evidence="8">
    <location>
        <begin position="1"/>
        <end position="31"/>
    </location>
</feature>
<reference evidence="9 10" key="1">
    <citation type="journal article" date="2018" name="Gigascience">
        <title>Genomes of trombidid mites reveal novel predicted allergens and laterally-transferred genes associated with secondary metabolism.</title>
        <authorList>
            <person name="Dong X."/>
            <person name="Chaisiri K."/>
            <person name="Xia D."/>
            <person name="Armstrong S.D."/>
            <person name="Fang Y."/>
            <person name="Donnelly M.J."/>
            <person name="Kadowaki T."/>
            <person name="McGarry J.W."/>
            <person name="Darby A.C."/>
            <person name="Makepeace B.L."/>
        </authorList>
    </citation>
    <scope>NUCLEOTIDE SEQUENCE [LARGE SCALE GENOMIC DNA]</scope>
    <source>
        <strain evidence="9">UoL-UT</strain>
    </source>
</reference>
<keyword evidence="2" id="KW-0268">Exocytosis</keyword>
<keyword evidence="5" id="KW-0638">Presynaptic neurotoxin</keyword>
<keyword evidence="7" id="KW-0472">Membrane</keyword>
<dbReference type="STRING" id="299467.A0A443SSI1"/>
<dbReference type="GO" id="GO:0005829">
    <property type="term" value="C:cytosol"/>
    <property type="evidence" value="ECO:0007669"/>
    <property type="project" value="TreeGrafter"/>
</dbReference>
<keyword evidence="5" id="KW-0800">Toxin</keyword>
<evidence type="ECO:0000256" key="4">
    <source>
        <dbReference type="ARBA" id="ARBA00022737"/>
    </source>
</evidence>
<gene>
    <name evidence="9" type="ORF">B4U80_12529</name>
</gene>
<sequence>ETCVHLAVRSGNEKLLERLVAAGADVNAQEAKSGKTALHIVVENQKIHVDMAQCLLSDCKADVNIVTYSGHTAMHTAMNMLVANPNSNRLRLLIHLLKEFGGDAVPLPLDLESCDESDDEVITATAASGVMWGFPS</sequence>
<evidence type="ECO:0000256" key="6">
    <source>
        <dbReference type="ARBA" id="ARBA00023043"/>
    </source>
</evidence>
<evidence type="ECO:0000256" key="8">
    <source>
        <dbReference type="PROSITE-ProRule" id="PRU00023"/>
    </source>
</evidence>
<evidence type="ECO:0000256" key="3">
    <source>
        <dbReference type="ARBA" id="ARBA00022537"/>
    </source>
</evidence>
<keyword evidence="5" id="KW-0528">Neurotoxin</keyword>
<evidence type="ECO:0000256" key="2">
    <source>
        <dbReference type="ARBA" id="ARBA00022483"/>
    </source>
</evidence>
<keyword evidence="4" id="KW-0677">Repeat</keyword>
<keyword evidence="6 8" id="KW-0040">ANK repeat</keyword>
<dbReference type="AlphaFoldDB" id="A0A443SSI1"/>
<dbReference type="GO" id="GO:0044231">
    <property type="term" value="C:host cell presynaptic membrane"/>
    <property type="evidence" value="ECO:0007669"/>
    <property type="project" value="UniProtKB-KW"/>
</dbReference>
<dbReference type="SMART" id="SM00248">
    <property type="entry name" value="ANK"/>
    <property type="match status" value="3"/>
</dbReference>
<dbReference type="InterPro" id="IPR051070">
    <property type="entry name" value="NF-kappa-B_inhibitor"/>
</dbReference>
<comment type="subcellular location">
    <subcellularLocation>
        <location evidence="1">Target cell membrane</location>
    </subcellularLocation>
</comment>
<feature type="non-terminal residue" evidence="9">
    <location>
        <position position="1"/>
    </location>
</feature>
<dbReference type="GO" id="GO:0071356">
    <property type="term" value="P:cellular response to tumor necrosis factor"/>
    <property type="evidence" value="ECO:0007669"/>
    <property type="project" value="TreeGrafter"/>
</dbReference>
<dbReference type="GO" id="GO:0006887">
    <property type="term" value="P:exocytosis"/>
    <property type="evidence" value="ECO:0007669"/>
    <property type="project" value="UniProtKB-KW"/>
</dbReference>
<dbReference type="PANTHER" id="PTHR46680">
    <property type="entry name" value="NF-KAPPA-B INHIBITOR ALPHA"/>
    <property type="match status" value="1"/>
</dbReference>
<dbReference type="InterPro" id="IPR036770">
    <property type="entry name" value="Ankyrin_rpt-contain_sf"/>
</dbReference>
<protein>
    <submittedName>
        <fullName evidence="9">IkB-like protein</fullName>
    </submittedName>
</protein>
<dbReference type="GO" id="GO:0051059">
    <property type="term" value="F:NF-kappaB binding"/>
    <property type="evidence" value="ECO:0007669"/>
    <property type="project" value="TreeGrafter"/>
</dbReference>